<dbReference type="GO" id="GO:0005634">
    <property type="term" value="C:nucleus"/>
    <property type="evidence" value="ECO:0007669"/>
    <property type="project" value="TreeGrafter"/>
</dbReference>
<feature type="compositionally biased region" description="Basic and acidic residues" evidence="1">
    <location>
        <begin position="76"/>
        <end position="86"/>
    </location>
</feature>
<sequence length="372" mass="41025">MNSLGISSKWPSYDSLPSTPSFLLSETEQTEDEAETFSEGEGDSGIGKLPSADEGISLSGSYIGLPPHTNQLRLRSQCDRSEKCSEMTKPPGSAPSPEDHTLSSSVTPGDIAFAQKCADLHRFIHPLLELLHGLKTGRFDRGLTSFQQSVAMDRLQRILGILQKPEMGEKYLQNLLQIEMLLKMWFPREAFTSTNTPNKTTTPRVAARWSQNQLHIPVKKRKLSWPDSAQAGKVPAKHGKHGSCHAAFSLDTISTCWRGSRIEQKTPEEEADEAAGYSCSSEHEFTHRTGTLSRPSYLCSRRAHDNRKHPESSPPSSSCGSPATQDSSVSSTDLAITWRCLSMPARLKAEGGLDYIRIKLGVEPVCDAYKEH</sequence>
<dbReference type="GO" id="GO:0000978">
    <property type="term" value="F:RNA polymerase II cis-regulatory region sequence-specific DNA binding"/>
    <property type="evidence" value="ECO:0007669"/>
    <property type="project" value="TreeGrafter"/>
</dbReference>
<evidence type="ECO:0000256" key="1">
    <source>
        <dbReference type="SAM" id="MobiDB-lite"/>
    </source>
</evidence>
<reference evidence="2" key="3">
    <citation type="submission" date="2025-09" db="UniProtKB">
        <authorList>
            <consortium name="Ensembl"/>
        </authorList>
    </citation>
    <scope>IDENTIFICATION</scope>
</reference>
<organism evidence="2 3">
    <name type="scientific">Astatotilapia calliptera</name>
    <name type="common">Eastern happy</name>
    <name type="synonym">Chromis callipterus</name>
    <dbReference type="NCBI Taxonomy" id="8154"/>
    <lineage>
        <taxon>Eukaryota</taxon>
        <taxon>Metazoa</taxon>
        <taxon>Chordata</taxon>
        <taxon>Craniata</taxon>
        <taxon>Vertebrata</taxon>
        <taxon>Euteleostomi</taxon>
        <taxon>Actinopterygii</taxon>
        <taxon>Neopterygii</taxon>
        <taxon>Teleostei</taxon>
        <taxon>Neoteleostei</taxon>
        <taxon>Acanthomorphata</taxon>
        <taxon>Ovalentaria</taxon>
        <taxon>Cichlomorphae</taxon>
        <taxon>Cichliformes</taxon>
        <taxon>Cichlidae</taxon>
        <taxon>African cichlids</taxon>
        <taxon>Pseudocrenilabrinae</taxon>
        <taxon>Haplochromini</taxon>
        <taxon>Astatotilapia</taxon>
    </lineage>
</organism>
<name>A0A3P8PAW5_ASTCA</name>
<dbReference type="Bgee" id="ENSACLG00000009644">
    <property type="expression patterns" value="Expressed in liver and 8 other cell types or tissues"/>
</dbReference>
<feature type="compositionally biased region" description="Acidic residues" evidence="1">
    <location>
        <begin position="28"/>
        <end position="42"/>
    </location>
</feature>
<proteinExistence type="predicted"/>
<dbReference type="Ensembl" id="ENSACLT00000014487.2">
    <property type="protein sequence ID" value="ENSACLP00000014144.1"/>
    <property type="gene ID" value="ENSACLG00000009644.2"/>
</dbReference>
<dbReference type="GeneTree" id="ENSGT00390000018360"/>
<reference evidence="2" key="2">
    <citation type="submission" date="2025-08" db="UniProtKB">
        <authorList>
            <consortium name="Ensembl"/>
        </authorList>
    </citation>
    <scope>IDENTIFICATION</scope>
</reference>
<evidence type="ECO:0000313" key="3">
    <source>
        <dbReference type="Proteomes" id="UP000265100"/>
    </source>
</evidence>
<feature type="region of interest" description="Disordered" evidence="1">
    <location>
        <begin position="303"/>
        <end position="328"/>
    </location>
</feature>
<dbReference type="GO" id="GO:0032922">
    <property type="term" value="P:circadian regulation of gene expression"/>
    <property type="evidence" value="ECO:0007669"/>
    <property type="project" value="InterPro"/>
</dbReference>
<protein>
    <recommendedName>
        <fullName evidence="4">Circadian associated repressor of transcription a</fullName>
    </recommendedName>
</protein>
<dbReference type="GO" id="GO:0045892">
    <property type="term" value="P:negative regulation of DNA-templated transcription"/>
    <property type="evidence" value="ECO:0007669"/>
    <property type="project" value="TreeGrafter"/>
</dbReference>
<dbReference type="Pfam" id="PF15673">
    <property type="entry name" value="Ciart"/>
    <property type="match status" value="1"/>
</dbReference>
<feature type="compositionally biased region" description="Polar residues" evidence="1">
    <location>
        <begin position="1"/>
        <end position="27"/>
    </location>
</feature>
<dbReference type="PANTHER" id="PTHR35441:SF1">
    <property type="entry name" value="CIRCADIAN-ASSOCIATED TRANSCRIPTIONAL REPRESSOR"/>
    <property type="match status" value="1"/>
</dbReference>
<feature type="region of interest" description="Disordered" evidence="1">
    <location>
        <begin position="1"/>
        <end position="106"/>
    </location>
</feature>
<accession>A0A3P8PAW5</accession>
<reference evidence="2" key="1">
    <citation type="submission" date="2018-05" db="EMBL/GenBank/DDBJ databases">
        <authorList>
            <person name="Datahose"/>
        </authorList>
    </citation>
    <scope>NUCLEOTIDE SEQUENCE</scope>
</reference>
<dbReference type="PANTHER" id="PTHR35441">
    <property type="entry name" value="CIRCADIAN-ASSOCIATED TRANSCRIPTIONAL REPRESSOR"/>
    <property type="match status" value="1"/>
</dbReference>
<keyword evidence="3" id="KW-1185">Reference proteome</keyword>
<dbReference type="AlphaFoldDB" id="A0A3P8PAW5"/>
<dbReference type="Proteomes" id="UP000265100">
    <property type="component" value="Chromosome 22"/>
</dbReference>
<dbReference type="OMA" id="LTFAKKC"/>
<dbReference type="InterPro" id="IPR031373">
    <property type="entry name" value="Ciart"/>
</dbReference>
<evidence type="ECO:0008006" key="4">
    <source>
        <dbReference type="Google" id="ProtNLM"/>
    </source>
</evidence>
<evidence type="ECO:0000313" key="2">
    <source>
        <dbReference type="Ensembl" id="ENSACLP00000014144.1"/>
    </source>
</evidence>
<feature type="region of interest" description="Disordered" evidence="1">
    <location>
        <begin position="221"/>
        <end position="240"/>
    </location>
</feature>